<name>A0A2R6XGN1_MARPO</name>
<feature type="compositionally biased region" description="Basic and acidic residues" evidence="1">
    <location>
        <begin position="13"/>
        <end position="41"/>
    </location>
</feature>
<gene>
    <name evidence="2" type="ORF">MARPO_0015s0035</name>
</gene>
<dbReference type="Proteomes" id="UP000244005">
    <property type="component" value="Unassembled WGS sequence"/>
</dbReference>
<feature type="region of interest" description="Disordered" evidence="1">
    <location>
        <begin position="1"/>
        <end position="71"/>
    </location>
</feature>
<protein>
    <submittedName>
        <fullName evidence="2">Uncharacterized protein</fullName>
    </submittedName>
</protein>
<dbReference type="AlphaFoldDB" id="A0A2R6XGN1"/>
<accession>A0A2R6XGN1</accession>
<dbReference type="EMBL" id="KZ772687">
    <property type="protein sequence ID" value="PTQ45219.1"/>
    <property type="molecule type" value="Genomic_DNA"/>
</dbReference>
<sequence>MIAVKTPSIAAAEETRRGEKWREEKRREEKRREPELDRTCSSRDSCIQRGRGEIDSPNLRKDEDEDEDGHIEVLQCTPPKANQTMAEQRDQIPRGHEHLSVSSSSKHLSFSTSSFFLPHSFAHPSSVSPPLITMSSCDCDRKTSNGGNCDSSCKECEPTFVFETSSSPKMVYSPVVFTSKAAGVESVVAFSTDIGQ</sequence>
<organism evidence="2 3">
    <name type="scientific">Marchantia polymorpha</name>
    <name type="common">Common liverwort</name>
    <name type="synonym">Marchantia aquatica</name>
    <dbReference type="NCBI Taxonomy" id="3197"/>
    <lineage>
        <taxon>Eukaryota</taxon>
        <taxon>Viridiplantae</taxon>
        <taxon>Streptophyta</taxon>
        <taxon>Embryophyta</taxon>
        <taxon>Marchantiophyta</taxon>
        <taxon>Marchantiopsida</taxon>
        <taxon>Marchantiidae</taxon>
        <taxon>Marchantiales</taxon>
        <taxon>Marchantiaceae</taxon>
        <taxon>Marchantia</taxon>
    </lineage>
</organism>
<evidence type="ECO:0000313" key="3">
    <source>
        <dbReference type="Proteomes" id="UP000244005"/>
    </source>
</evidence>
<reference evidence="3" key="1">
    <citation type="journal article" date="2017" name="Cell">
        <title>Insights into land plant evolution garnered from the Marchantia polymorpha genome.</title>
        <authorList>
            <person name="Bowman J.L."/>
            <person name="Kohchi T."/>
            <person name="Yamato K.T."/>
            <person name="Jenkins J."/>
            <person name="Shu S."/>
            <person name="Ishizaki K."/>
            <person name="Yamaoka S."/>
            <person name="Nishihama R."/>
            <person name="Nakamura Y."/>
            <person name="Berger F."/>
            <person name="Adam C."/>
            <person name="Aki S.S."/>
            <person name="Althoff F."/>
            <person name="Araki T."/>
            <person name="Arteaga-Vazquez M.A."/>
            <person name="Balasubrmanian S."/>
            <person name="Barry K."/>
            <person name="Bauer D."/>
            <person name="Boehm C.R."/>
            <person name="Briginshaw L."/>
            <person name="Caballero-Perez J."/>
            <person name="Catarino B."/>
            <person name="Chen F."/>
            <person name="Chiyoda S."/>
            <person name="Chovatia M."/>
            <person name="Davies K.M."/>
            <person name="Delmans M."/>
            <person name="Demura T."/>
            <person name="Dierschke T."/>
            <person name="Dolan L."/>
            <person name="Dorantes-Acosta A.E."/>
            <person name="Eklund D.M."/>
            <person name="Florent S.N."/>
            <person name="Flores-Sandoval E."/>
            <person name="Fujiyama A."/>
            <person name="Fukuzawa H."/>
            <person name="Galik B."/>
            <person name="Grimanelli D."/>
            <person name="Grimwood J."/>
            <person name="Grossniklaus U."/>
            <person name="Hamada T."/>
            <person name="Haseloff J."/>
            <person name="Hetherington A.J."/>
            <person name="Higo A."/>
            <person name="Hirakawa Y."/>
            <person name="Hundley H.N."/>
            <person name="Ikeda Y."/>
            <person name="Inoue K."/>
            <person name="Inoue S.I."/>
            <person name="Ishida S."/>
            <person name="Jia Q."/>
            <person name="Kakita M."/>
            <person name="Kanazawa T."/>
            <person name="Kawai Y."/>
            <person name="Kawashima T."/>
            <person name="Kennedy M."/>
            <person name="Kinose K."/>
            <person name="Kinoshita T."/>
            <person name="Kohara Y."/>
            <person name="Koide E."/>
            <person name="Komatsu K."/>
            <person name="Kopischke S."/>
            <person name="Kubo M."/>
            <person name="Kyozuka J."/>
            <person name="Lagercrantz U."/>
            <person name="Lin S.S."/>
            <person name="Lindquist E."/>
            <person name="Lipzen A.M."/>
            <person name="Lu C.W."/>
            <person name="De Luna E."/>
            <person name="Martienssen R.A."/>
            <person name="Minamino N."/>
            <person name="Mizutani M."/>
            <person name="Mizutani M."/>
            <person name="Mochizuki N."/>
            <person name="Monte I."/>
            <person name="Mosher R."/>
            <person name="Nagasaki H."/>
            <person name="Nakagami H."/>
            <person name="Naramoto S."/>
            <person name="Nishitani K."/>
            <person name="Ohtani M."/>
            <person name="Okamoto T."/>
            <person name="Okumura M."/>
            <person name="Phillips J."/>
            <person name="Pollak B."/>
            <person name="Reinders A."/>
            <person name="Rovekamp M."/>
            <person name="Sano R."/>
            <person name="Sawa S."/>
            <person name="Schmid M.W."/>
            <person name="Shirakawa M."/>
            <person name="Solano R."/>
            <person name="Spunde A."/>
            <person name="Suetsugu N."/>
            <person name="Sugano S."/>
            <person name="Sugiyama A."/>
            <person name="Sun R."/>
            <person name="Suzuki Y."/>
            <person name="Takenaka M."/>
            <person name="Takezawa D."/>
            <person name="Tomogane H."/>
            <person name="Tsuzuki M."/>
            <person name="Ueda T."/>
            <person name="Umeda M."/>
            <person name="Ward J.M."/>
            <person name="Watanabe Y."/>
            <person name="Yazaki K."/>
            <person name="Yokoyama R."/>
            <person name="Yoshitake Y."/>
            <person name="Yotsui I."/>
            <person name="Zachgo S."/>
            <person name="Schmutz J."/>
        </authorList>
    </citation>
    <scope>NUCLEOTIDE SEQUENCE [LARGE SCALE GENOMIC DNA]</scope>
    <source>
        <strain evidence="3">Tak-1</strain>
    </source>
</reference>
<evidence type="ECO:0000256" key="1">
    <source>
        <dbReference type="SAM" id="MobiDB-lite"/>
    </source>
</evidence>
<keyword evidence="3" id="KW-1185">Reference proteome</keyword>
<proteinExistence type="predicted"/>
<feature type="compositionally biased region" description="Basic and acidic residues" evidence="1">
    <location>
        <begin position="50"/>
        <end position="62"/>
    </location>
</feature>
<evidence type="ECO:0000313" key="2">
    <source>
        <dbReference type="EMBL" id="PTQ45219.1"/>
    </source>
</evidence>